<keyword evidence="1" id="KW-0732">Signal</keyword>
<keyword evidence="4" id="KW-1185">Reference proteome</keyword>
<reference evidence="4" key="1">
    <citation type="journal article" date="2019" name="Int. J. Syst. Evol. Microbiol.">
        <title>The Global Catalogue of Microorganisms (GCM) 10K type strain sequencing project: providing services to taxonomists for standard genome sequencing and annotation.</title>
        <authorList>
            <consortium name="The Broad Institute Genomics Platform"/>
            <consortium name="The Broad Institute Genome Sequencing Center for Infectious Disease"/>
            <person name="Wu L."/>
            <person name="Ma J."/>
        </authorList>
    </citation>
    <scope>NUCLEOTIDE SEQUENCE [LARGE SCALE GENOMIC DNA]</scope>
    <source>
        <strain evidence="4">NBRC 111981</strain>
    </source>
</reference>
<dbReference type="SUPFAM" id="SSF54001">
    <property type="entry name" value="Cysteine proteinases"/>
    <property type="match status" value="1"/>
</dbReference>
<dbReference type="InterPro" id="IPR002931">
    <property type="entry name" value="Transglutaminase-like"/>
</dbReference>
<evidence type="ECO:0000313" key="3">
    <source>
        <dbReference type="EMBL" id="GLQ90042.1"/>
    </source>
</evidence>
<gene>
    <name evidence="3" type="ORF">GCM10007898_36170</name>
</gene>
<proteinExistence type="predicted"/>
<name>A0ABQ5XFE0_9GAMM</name>
<dbReference type="Pfam" id="PF01841">
    <property type="entry name" value="Transglut_core"/>
    <property type="match status" value="1"/>
</dbReference>
<sequence length="498" mass="54485">MRSRIAPLLLVPMLCLASSLAKAAEDAAPPDTTWMTVLLNGRKIGHEEIQRERTGDTVTTTQTLVMSIERNHKMVPYINVSRSVETAAGEPIGFVMSSTLSATETRVEGKRLPDGRLELANTTGGQTRQSVTAWPAGAVLVEGQRQAMRAAIAHPGTDYRLLMYNQASQLAMDLSVTVIGNERVQLVDHVETLSHQRETLKGPQGIQSVDLWLDARGNIRKGSVSLLGKPLDMVACSEACAEAPTQSLNMMDSALVDSPRLITPEMSSDFLSYRVHVADRAITRPFIDTDEQSVVDLGHGEWQINVYVGELDAQGPPTPADTQPNAWLQSDAPEIKRLASLAAGGGHDKSHIMGNLNAFVNRYISQGGLDIGYASALEVARDRRGDCAEYAVLLAAMARAENIPARVVVGMLYAKRYDSKQRVFVPHAWVTAWVHGRWRSFDPTIERFDTGHIALDISDGNPWHFDRAANEFGSIRIDAVQTFSELLNSPPVSITVGW</sequence>
<dbReference type="PANTHER" id="PTHR33490:SF6">
    <property type="entry name" value="SLL1049 PROTEIN"/>
    <property type="match status" value="1"/>
</dbReference>
<feature type="chain" id="PRO_5047480913" description="Transglutaminase-like domain-containing protein" evidence="1">
    <location>
        <begin position="24"/>
        <end position="498"/>
    </location>
</feature>
<comment type="caution">
    <text evidence="3">The sequence shown here is derived from an EMBL/GenBank/DDBJ whole genome shotgun (WGS) entry which is preliminary data.</text>
</comment>
<dbReference type="Proteomes" id="UP001156627">
    <property type="component" value="Unassembled WGS sequence"/>
</dbReference>
<dbReference type="InterPro" id="IPR038765">
    <property type="entry name" value="Papain-like_cys_pep_sf"/>
</dbReference>
<dbReference type="SMART" id="SM00460">
    <property type="entry name" value="TGc"/>
    <property type="match status" value="1"/>
</dbReference>
<feature type="domain" description="Transglutaminase-like" evidence="2">
    <location>
        <begin position="379"/>
        <end position="445"/>
    </location>
</feature>
<evidence type="ECO:0000256" key="1">
    <source>
        <dbReference type="SAM" id="SignalP"/>
    </source>
</evidence>
<protein>
    <recommendedName>
        <fullName evidence="2">Transglutaminase-like domain-containing protein</fullName>
    </recommendedName>
</protein>
<dbReference type="RefSeq" id="WP_284333478.1">
    <property type="nucleotide sequence ID" value="NZ_BSOA01000047.1"/>
</dbReference>
<dbReference type="PANTHER" id="PTHR33490">
    <property type="entry name" value="BLR5614 PROTEIN-RELATED"/>
    <property type="match status" value="1"/>
</dbReference>
<evidence type="ECO:0000313" key="4">
    <source>
        <dbReference type="Proteomes" id="UP001156627"/>
    </source>
</evidence>
<dbReference type="Gene3D" id="3.10.620.30">
    <property type="match status" value="1"/>
</dbReference>
<feature type="signal peptide" evidence="1">
    <location>
        <begin position="1"/>
        <end position="23"/>
    </location>
</feature>
<evidence type="ECO:0000259" key="2">
    <source>
        <dbReference type="SMART" id="SM00460"/>
    </source>
</evidence>
<accession>A0ABQ5XFE0</accession>
<dbReference type="EMBL" id="BSOA01000047">
    <property type="protein sequence ID" value="GLQ90042.1"/>
    <property type="molecule type" value="Genomic_DNA"/>
</dbReference>
<organism evidence="3 4">
    <name type="scientific">Dyella flagellata</name>
    <dbReference type="NCBI Taxonomy" id="1867833"/>
    <lineage>
        <taxon>Bacteria</taxon>
        <taxon>Pseudomonadati</taxon>
        <taxon>Pseudomonadota</taxon>
        <taxon>Gammaproteobacteria</taxon>
        <taxon>Lysobacterales</taxon>
        <taxon>Rhodanobacteraceae</taxon>
        <taxon>Dyella</taxon>
    </lineage>
</organism>